<evidence type="ECO:0000313" key="2">
    <source>
        <dbReference type="Proteomes" id="UP000275267"/>
    </source>
</evidence>
<proteinExistence type="predicted"/>
<protein>
    <submittedName>
        <fullName evidence="1">Uncharacterized protein</fullName>
    </submittedName>
</protein>
<accession>A0A3L6R8F8</accession>
<dbReference type="EMBL" id="PQIB02000009">
    <property type="protein sequence ID" value="RLM99128.1"/>
    <property type="molecule type" value="Genomic_DNA"/>
</dbReference>
<dbReference type="Proteomes" id="UP000275267">
    <property type="component" value="Unassembled WGS sequence"/>
</dbReference>
<organism evidence="1 2">
    <name type="scientific">Panicum miliaceum</name>
    <name type="common">Proso millet</name>
    <name type="synonym">Broomcorn millet</name>
    <dbReference type="NCBI Taxonomy" id="4540"/>
    <lineage>
        <taxon>Eukaryota</taxon>
        <taxon>Viridiplantae</taxon>
        <taxon>Streptophyta</taxon>
        <taxon>Embryophyta</taxon>
        <taxon>Tracheophyta</taxon>
        <taxon>Spermatophyta</taxon>
        <taxon>Magnoliopsida</taxon>
        <taxon>Liliopsida</taxon>
        <taxon>Poales</taxon>
        <taxon>Poaceae</taxon>
        <taxon>PACMAD clade</taxon>
        <taxon>Panicoideae</taxon>
        <taxon>Panicodae</taxon>
        <taxon>Paniceae</taxon>
        <taxon>Panicinae</taxon>
        <taxon>Panicum</taxon>
        <taxon>Panicum sect. Panicum</taxon>
    </lineage>
</organism>
<dbReference type="AlphaFoldDB" id="A0A3L6R8F8"/>
<sequence length="162" mass="17030">MATPWVMLGRYLRVGLVPGDVEAEEAQAEQAAAGLDAEAQAVALEEQVAATMDAVDAEAQAGLVAPVNAGEEAQAEDVDGKAEHAAAAADFRLSVALPPRVTVIAAGRGAHPDPESPDICPYVVAVSPQFLLVHFTGPFFFGTHFTHHLVLVRDLHHGQTTY</sequence>
<comment type="caution">
    <text evidence="1">The sequence shown here is derived from an EMBL/GenBank/DDBJ whole genome shotgun (WGS) entry which is preliminary data.</text>
</comment>
<gene>
    <name evidence="1" type="ORF">C2845_PM06G04280</name>
</gene>
<name>A0A3L6R8F8_PANMI</name>
<evidence type="ECO:0000313" key="1">
    <source>
        <dbReference type="EMBL" id="RLM99128.1"/>
    </source>
</evidence>
<reference evidence="2" key="1">
    <citation type="journal article" date="2019" name="Nat. Commun.">
        <title>The genome of broomcorn millet.</title>
        <authorList>
            <person name="Zou C."/>
            <person name="Miki D."/>
            <person name="Li D."/>
            <person name="Tang Q."/>
            <person name="Xiao L."/>
            <person name="Rajput S."/>
            <person name="Deng P."/>
            <person name="Jia W."/>
            <person name="Huang R."/>
            <person name="Zhang M."/>
            <person name="Sun Y."/>
            <person name="Hu J."/>
            <person name="Fu X."/>
            <person name="Schnable P.S."/>
            <person name="Li F."/>
            <person name="Zhang H."/>
            <person name="Feng B."/>
            <person name="Zhu X."/>
            <person name="Liu R."/>
            <person name="Schnable J.C."/>
            <person name="Zhu J.-K."/>
            <person name="Zhang H."/>
        </authorList>
    </citation>
    <scope>NUCLEOTIDE SEQUENCE [LARGE SCALE GENOMIC DNA]</scope>
</reference>
<keyword evidence="2" id="KW-1185">Reference proteome</keyword>